<comment type="domain">
    <text evidence="8">The N-terminal region contains the highly conserved SGGXDS motif, predicted to be a P-loop motif involved in ATP binding.</text>
</comment>
<reference evidence="10" key="2">
    <citation type="submission" date="2020-09" db="EMBL/GenBank/DDBJ databases">
        <authorList>
            <person name="Sun Q."/>
            <person name="Zhou Y."/>
        </authorList>
    </citation>
    <scope>NUCLEOTIDE SEQUENCE</scope>
    <source>
        <strain evidence="10">CGMCC 1.7086</strain>
    </source>
</reference>
<keyword evidence="4 8" id="KW-0819">tRNA processing</keyword>
<evidence type="ECO:0000256" key="3">
    <source>
        <dbReference type="ARBA" id="ARBA00022598"/>
    </source>
</evidence>
<keyword evidence="2 8" id="KW-0963">Cytoplasm</keyword>
<dbReference type="SUPFAM" id="SSF56037">
    <property type="entry name" value="PheT/TilS domain"/>
    <property type="match status" value="1"/>
</dbReference>
<evidence type="ECO:0000256" key="2">
    <source>
        <dbReference type="ARBA" id="ARBA00022490"/>
    </source>
</evidence>
<name>A0A917Z1Y0_9ALTE</name>
<sequence>MSDKLYSCFKSSLSLHTNQQVVVAYSGGLDSSVLLHLAARLRAELPQLDVGAVHIHHGLSPNADDWLRHCQAQCQALALPFVSQRVNLASGSRQSLEALARDARYQAITALTKEDTVVLLGQHQDDQLETVLLQLKRGAGPKGLAAMAQVQQRLGRTYLRPLLSHRREELEAYANLYGLRWIEDESNLDQGFERNFLRHAVIPSLKQRWPAITQTVSRSARLCAEQQQLLEEVSKERLQTVQVGADYLDIQALQKFSKAWQQQLVRLWLQEAQVQAPPEQLLQRLDRELFDAREDGQPCLSWGEWQFRRFRQRLYLLKRNLGEKNTPKVWLGQSSLLLEDGRQLLFIRDPDAEDLPKLYLLPGQQVQICFNELSHPFCPAGEKHHKPLKQWFKQADIPPWQRQAMPLVLIDGKLAAVVGWTVDRDFCQPSTGTTAWRLELAG</sequence>
<dbReference type="InterPro" id="IPR014729">
    <property type="entry name" value="Rossmann-like_a/b/a_fold"/>
</dbReference>
<evidence type="ECO:0000259" key="9">
    <source>
        <dbReference type="SMART" id="SM00977"/>
    </source>
</evidence>
<comment type="subcellular location">
    <subcellularLocation>
        <location evidence="1 8">Cytoplasm</location>
    </subcellularLocation>
</comment>
<dbReference type="Gene3D" id="3.40.50.620">
    <property type="entry name" value="HUPs"/>
    <property type="match status" value="1"/>
</dbReference>
<protein>
    <recommendedName>
        <fullName evidence="8">tRNA(Ile)-lysidine synthase</fullName>
        <ecNumber evidence="8">6.3.4.19</ecNumber>
    </recommendedName>
    <alternativeName>
        <fullName evidence="8">tRNA(Ile)-2-lysyl-cytidine synthase</fullName>
    </alternativeName>
    <alternativeName>
        <fullName evidence="8">tRNA(Ile)-lysidine synthetase</fullName>
    </alternativeName>
</protein>
<dbReference type="EMBL" id="BMLS01000005">
    <property type="protein sequence ID" value="GGO72129.1"/>
    <property type="molecule type" value="Genomic_DNA"/>
</dbReference>
<dbReference type="PANTHER" id="PTHR43033:SF1">
    <property type="entry name" value="TRNA(ILE)-LYSIDINE SYNTHASE-RELATED"/>
    <property type="match status" value="1"/>
</dbReference>
<dbReference type="NCBIfam" id="TIGR02432">
    <property type="entry name" value="lysidine_TilS_N"/>
    <property type="match status" value="1"/>
</dbReference>
<dbReference type="InterPro" id="IPR012795">
    <property type="entry name" value="tRNA_Ile_lys_synt_N"/>
</dbReference>
<evidence type="ECO:0000256" key="6">
    <source>
        <dbReference type="ARBA" id="ARBA00022840"/>
    </source>
</evidence>
<dbReference type="GO" id="GO:0005524">
    <property type="term" value="F:ATP binding"/>
    <property type="evidence" value="ECO:0007669"/>
    <property type="project" value="UniProtKB-UniRule"/>
</dbReference>
<reference evidence="10" key="1">
    <citation type="journal article" date="2014" name="Int. J. Syst. Evol. Microbiol.">
        <title>Complete genome sequence of Corynebacterium casei LMG S-19264T (=DSM 44701T), isolated from a smear-ripened cheese.</title>
        <authorList>
            <consortium name="US DOE Joint Genome Institute (JGI-PGF)"/>
            <person name="Walter F."/>
            <person name="Albersmeier A."/>
            <person name="Kalinowski J."/>
            <person name="Ruckert C."/>
        </authorList>
    </citation>
    <scope>NUCLEOTIDE SEQUENCE</scope>
    <source>
        <strain evidence="10">CGMCC 1.7086</strain>
    </source>
</reference>
<evidence type="ECO:0000256" key="8">
    <source>
        <dbReference type="HAMAP-Rule" id="MF_01161"/>
    </source>
</evidence>
<dbReference type="Pfam" id="PF09179">
    <property type="entry name" value="TilS"/>
    <property type="match status" value="1"/>
</dbReference>
<dbReference type="GO" id="GO:0006400">
    <property type="term" value="P:tRNA modification"/>
    <property type="evidence" value="ECO:0007669"/>
    <property type="project" value="UniProtKB-UniRule"/>
</dbReference>
<gene>
    <name evidence="8 10" type="primary">tilS</name>
    <name evidence="10" type="ORF">GCM10010982_29520</name>
</gene>
<dbReference type="SMART" id="SM00977">
    <property type="entry name" value="TilS_C"/>
    <property type="match status" value="1"/>
</dbReference>
<proteinExistence type="inferred from homology"/>
<comment type="similarity">
    <text evidence="8">Belongs to the tRNA(Ile)-lysidine synthase family.</text>
</comment>
<dbReference type="AlphaFoldDB" id="A0A917Z1Y0"/>
<dbReference type="Pfam" id="PF11734">
    <property type="entry name" value="TilS_C"/>
    <property type="match status" value="1"/>
</dbReference>
<dbReference type="SUPFAM" id="SSF52402">
    <property type="entry name" value="Adenine nucleotide alpha hydrolases-like"/>
    <property type="match status" value="1"/>
</dbReference>
<evidence type="ECO:0000256" key="4">
    <source>
        <dbReference type="ARBA" id="ARBA00022694"/>
    </source>
</evidence>
<comment type="caution">
    <text evidence="10">The sequence shown here is derived from an EMBL/GenBank/DDBJ whole genome shotgun (WGS) entry which is preliminary data.</text>
</comment>
<dbReference type="CDD" id="cd01992">
    <property type="entry name" value="TilS_N"/>
    <property type="match status" value="1"/>
</dbReference>
<keyword evidence="11" id="KW-1185">Reference proteome</keyword>
<dbReference type="InterPro" id="IPR012094">
    <property type="entry name" value="tRNA_Ile_lys_synt"/>
</dbReference>
<keyword evidence="3 8" id="KW-0436">Ligase</keyword>
<dbReference type="Proteomes" id="UP000606935">
    <property type="component" value="Unassembled WGS sequence"/>
</dbReference>
<dbReference type="PANTHER" id="PTHR43033">
    <property type="entry name" value="TRNA(ILE)-LYSIDINE SYNTHASE-RELATED"/>
    <property type="match status" value="1"/>
</dbReference>
<keyword evidence="6 8" id="KW-0067">ATP-binding</keyword>
<evidence type="ECO:0000256" key="7">
    <source>
        <dbReference type="ARBA" id="ARBA00048539"/>
    </source>
</evidence>
<dbReference type="GO" id="GO:0032267">
    <property type="term" value="F:tRNA(Ile)-lysidine synthase activity"/>
    <property type="evidence" value="ECO:0007669"/>
    <property type="project" value="UniProtKB-EC"/>
</dbReference>
<feature type="binding site" evidence="8">
    <location>
        <begin position="26"/>
        <end position="31"/>
    </location>
    <ligand>
        <name>ATP</name>
        <dbReference type="ChEBI" id="CHEBI:30616"/>
    </ligand>
</feature>
<evidence type="ECO:0000313" key="10">
    <source>
        <dbReference type="EMBL" id="GGO72129.1"/>
    </source>
</evidence>
<dbReference type="InterPro" id="IPR011063">
    <property type="entry name" value="TilS/TtcA_N"/>
</dbReference>
<dbReference type="GO" id="GO:0005737">
    <property type="term" value="C:cytoplasm"/>
    <property type="evidence" value="ECO:0007669"/>
    <property type="project" value="UniProtKB-SubCell"/>
</dbReference>
<evidence type="ECO:0000256" key="1">
    <source>
        <dbReference type="ARBA" id="ARBA00004496"/>
    </source>
</evidence>
<keyword evidence="5 8" id="KW-0547">Nucleotide-binding</keyword>
<dbReference type="InterPro" id="IPR015262">
    <property type="entry name" value="tRNA_Ile_lys_synt_subst-bd"/>
</dbReference>
<organism evidence="10 11">
    <name type="scientific">Bowmanella pacifica</name>
    <dbReference type="NCBI Taxonomy" id="502051"/>
    <lineage>
        <taxon>Bacteria</taxon>
        <taxon>Pseudomonadati</taxon>
        <taxon>Pseudomonadota</taxon>
        <taxon>Gammaproteobacteria</taxon>
        <taxon>Alteromonadales</taxon>
        <taxon>Alteromonadaceae</taxon>
        <taxon>Bowmanella</taxon>
    </lineage>
</organism>
<dbReference type="InterPro" id="IPR012796">
    <property type="entry name" value="Lysidine-tRNA-synth_C"/>
</dbReference>
<feature type="domain" description="Lysidine-tRNA(Ile) synthetase C-terminal" evidence="9">
    <location>
        <begin position="366"/>
        <end position="438"/>
    </location>
</feature>
<dbReference type="Pfam" id="PF01171">
    <property type="entry name" value="ATP_bind_3"/>
    <property type="match status" value="1"/>
</dbReference>
<dbReference type="RefSeq" id="WP_188696806.1">
    <property type="nucleotide sequence ID" value="NZ_BMLS01000005.1"/>
</dbReference>
<dbReference type="NCBIfam" id="TIGR02433">
    <property type="entry name" value="lysidine_TilS_C"/>
    <property type="match status" value="1"/>
</dbReference>
<dbReference type="SUPFAM" id="SSF82829">
    <property type="entry name" value="MesJ substrate recognition domain-like"/>
    <property type="match status" value="1"/>
</dbReference>
<evidence type="ECO:0000313" key="11">
    <source>
        <dbReference type="Proteomes" id="UP000606935"/>
    </source>
</evidence>
<dbReference type="EC" id="6.3.4.19" evidence="8"/>
<evidence type="ECO:0000256" key="5">
    <source>
        <dbReference type="ARBA" id="ARBA00022741"/>
    </source>
</evidence>
<dbReference type="HAMAP" id="MF_01161">
    <property type="entry name" value="tRNA_Ile_lys_synt"/>
    <property type="match status" value="1"/>
</dbReference>
<comment type="function">
    <text evidence="8">Ligates lysine onto the cytidine present at position 34 of the AUA codon-specific tRNA(Ile) that contains the anticodon CAU, in an ATP-dependent manner. Cytidine is converted to lysidine, thus changing the amino acid specificity of the tRNA from methionine to isoleucine.</text>
</comment>
<comment type="catalytic activity">
    <reaction evidence="7 8">
        <text>cytidine(34) in tRNA(Ile2) + L-lysine + ATP = lysidine(34) in tRNA(Ile2) + AMP + diphosphate + H(+)</text>
        <dbReference type="Rhea" id="RHEA:43744"/>
        <dbReference type="Rhea" id="RHEA-COMP:10625"/>
        <dbReference type="Rhea" id="RHEA-COMP:10670"/>
        <dbReference type="ChEBI" id="CHEBI:15378"/>
        <dbReference type="ChEBI" id="CHEBI:30616"/>
        <dbReference type="ChEBI" id="CHEBI:32551"/>
        <dbReference type="ChEBI" id="CHEBI:33019"/>
        <dbReference type="ChEBI" id="CHEBI:82748"/>
        <dbReference type="ChEBI" id="CHEBI:83665"/>
        <dbReference type="ChEBI" id="CHEBI:456215"/>
        <dbReference type="EC" id="6.3.4.19"/>
    </reaction>
</comment>
<accession>A0A917Z1Y0</accession>
<dbReference type="Gene3D" id="1.20.59.20">
    <property type="match status" value="1"/>
</dbReference>